<dbReference type="Pfam" id="PF00005">
    <property type="entry name" value="ABC_tran"/>
    <property type="match status" value="1"/>
</dbReference>
<feature type="transmembrane region" description="Helical" evidence="9">
    <location>
        <begin position="176"/>
        <end position="205"/>
    </location>
</feature>
<dbReference type="InterPro" id="IPR003593">
    <property type="entry name" value="AAA+_ATPase"/>
</dbReference>
<evidence type="ECO:0000256" key="8">
    <source>
        <dbReference type="ARBA" id="ARBA00023136"/>
    </source>
</evidence>
<dbReference type="PANTHER" id="PTHR43394:SF1">
    <property type="entry name" value="ATP-BINDING CASSETTE SUB-FAMILY B MEMBER 10, MITOCHONDRIAL"/>
    <property type="match status" value="1"/>
</dbReference>
<dbReference type="GO" id="GO:0015421">
    <property type="term" value="F:ABC-type oligopeptide transporter activity"/>
    <property type="evidence" value="ECO:0007669"/>
    <property type="project" value="TreeGrafter"/>
</dbReference>
<evidence type="ECO:0000313" key="13">
    <source>
        <dbReference type="Proteomes" id="UP000748308"/>
    </source>
</evidence>
<dbReference type="InterPro" id="IPR027417">
    <property type="entry name" value="P-loop_NTPase"/>
</dbReference>
<keyword evidence="8 9" id="KW-0472">Membrane</keyword>
<protein>
    <submittedName>
        <fullName evidence="12">ABC transporter ATP-binding protein</fullName>
    </submittedName>
</protein>
<reference evidence="12" key="1">
    <citation type="submission" date="2019-03" db="EMBL/GenBank/DDBJ databases">
        <title>Lake Tanganyika Metagenome-Assembled Genomes (MAGs).</title>
        <authorList>
            <person name="Tran P."/>
        </authorList>
    </citation>
    <scope>NUCLEOTIDE SEQUENCE</scope>
    <source>
        <strain evidence="12">M_DeepCast_400m_m2_100</strain>
    </source>
</reference>
<evidence type="ECO:0000256" key="5">
    <source>
        <dbReference type="ARBA" id="ARBA00022741"/>
    </source>
</evidence>
<dbReference type="GO" id="GO:0016887">
    <property type="term" value="F:ATP hydrolysis activity"/>
    <property type="evidence" value="ECO:0007669"/>
    <property type="project" value="InterPro"/>
</dbReference>
<dbReference type="GO" id="GO:0005524">
    <property type="term" value="F:ATP binding"/>
    <property type="evidence" value="ECO:0007669"/>
    <property type="project" value="UniProtKB-KW"/>
</dbReference>
<organism evidence="12 13">
    <name type="scientific">Eiseniibacteriota bacterium</name>
    <dbReference type="NCBI Taxonomy" id="2212470"/>
    <lineage>
        <taxon>Bacteria</taxon>
        <taxon>Candidatus Eiseniibacteriota</taxon>
    </lineage>
</organism>
<proteinExistence type="predicted"/>
<dbReference type="PROSITE" id="PS50929">
    <property type="entry name" value="ABC_TM1F"/>
    <property type="match status" value="1"/>
</dbReference>
<gene>
    <name evidence="12" type="ORF">FJY75_12630</name>
</gene>
<dbReference type="PROSITE" id="PS50893">
    <property type="entry name" value="ABC_TRANSPORTER_2"/>
    <property type="match status" value="1"/>
</dbReference>
<accession>A0A937XF05</accession>
<dbReference type="CDD" id="cd07346">
    <property type="entry name" value="ABC_6TM_exporters"/>
    <property type="match status" value="1"/>
</dbReference>
<sequence>MAGAEQRTQAAPPTGVGGVRARAAWLWRYWRGHRSQLVFLAFFTVVSTAVAVAYPLVFRWIIDRLWTLEAPGEALGLDQRGDMILRVLLVLGAILLGRFVAGLYPAARARMNLKLEIGVREDVFGELLNKDYRFATRFRTGDVVTRLTDDVAEFPKIAWFGCSGIFRAIESGSKMIFCLAVMVAINWRLMAIAVVPLPIMMWVFYSLRHRLRHFMRASQQVISRTNDLLEAAFSGIRIVKAFRAEEGQRRRLGALMDERVNIFTGLVRLQTLVHSLDTVASRAGQMIVLAIGGYMVIRGETTIGTLYAFYVYLDMLTHPMMDIPFLFMAGQQAFVSIDRVEEVRGFPAPAAPAGRERLGGIEEISLAGVGFGYDASRRVLEGVSLRVPAGAKVAVVGPVASGKSTLLKLVAGILVPQEGEVLVNGRTLGVWDPADYRRLIGYVPQEGALFSQPIRENVLFGRSSPREGVGEEQWARSCLSVAQMDEDLRLLPEGLETSVGQKGGLVSGGQKQRIAIARALAGAPEVLLLDDCTAALDARNEDRFWARLEQEFSGRTCFIVSHRLATIRRADTILVLERGRLIDSGPHEELALRCATYREFLQVERAKAHLGAMAE</sequence>
<dbReference type="SUPFAM" id="SSF90123">
    <property type="entry name" value="ABC transporter transmembrane region"/>
    <property type="match status" value="1"/>
</dbReference>
<evidence type="ECO:0000256" key="7">
    <source>
        <dbReference type="ARBA" id="ARBA00022989"/>
    </source>
</evidence>
<feature type="transmembrane region" description="Helical" evidence="9">
    <location>
        <begin position="37"/>
        <end position="62"/>
    </location>
</feature>
<dbReference type="InterPro" id="IPR036640">
    <property type="entry name" value="ABC1_TM_sf"/>
</dbReference>
<dbReference type="SUPFAM" id="SSF52540">
    <property type="entry name" value="P-loop containing nucleoside triphosphate hydrolases"/>
    <property type="match status" value="1"/>
</dbReference>
<dbReference type="PROSITE" id="PS00211">
    <property type="entry name" value="ABC_TRANSPORTER_1"/>
    <property type="match status" value="1"/>
</dbReference>
<dbReference type="InterPro" id="IPR011527">
    <property type="entry name" value="ABC1_TM_dom"/>
</dbReference>
<evidence type="ECO:0000256" key="1">
    <source>
        <dbReference type="ARBA" id="ARBA00004651"/>
    </source>
</evidence>
<dbReference type="InterPro" id="IPR003439">
    <property type="entry name" value="ABC_transporter-like_ATP-bd"/>
</dbReference>
<name>A0A937XF05_UNCEI</name>
<dbReference type="Gene3D" id="3.40.50.300">
    <property type="entry name" value="P-loop containing nucleotide triphosphate hydrolases"/>
    <property type="match status" value="1"/>
</dbReference>
<feature type="non-terminal residue" evidence="12">
    <location>
        <position position="615"/>
    </location>
</feature>
<dbReference type="SMART" id="SM00382">
    <property type="entry name" value="AAA"/>
    <property type="match status" value="1"/>
</dbReference>
<evidence type="ECO:0000256" key="2">
    <source>
        <dbReference type="ARBA" id="ARBA00022448"/>
    </source>
</evidence>
<dbReference type="Gene3D" id="1.20.1560.10">
    <property type="entry name" value="ABC transporter type 1, transmembrane domain"/>
    <property type="match status" value="1"/>
</dbReference>
<keyword evidence="2" id="KW-0813">Transport</keyword>
<evidence type="ECO:0000256" key="9">
    <source>
        <dbReference type="SAM" id="Phobius"/>
    </source>
</evidence>
<feature type="transmembrane region" description="Helical" evidence="9">
    <location>
        <begin position="84"/>
        <end position="104"/>
    </location>
</feature>
<dbReference type="EMBL" id="VGIY01000446">
    <property type="protein sequence ID" value="MBM3318688.1"/>
    <property type="molecule type" value="Genomic_DNA"/>
</dbReference>
<keyword evidence="6 12" id="KW-0067">ATP-binding</keyword>
<dbReference type="Proteomes" id="UP000748308">
    <property type="component" value="Unassembled WGS sequence"/>
</dbReference>
<evidence type="ECO:0000313" key="12">
    <source>
        <dbReference type="EMBL" id="MBM3318688.1"/>
    </source>
</evidence>
<keyword evidence="7 9" id="KW-1133">Transmembrane helix</keyword>
<evidence type="ECO:0000256" key="6">
    <source>
        <dbReference type="ARBA" id="ARBA00022840"/>
    </source>
</evidence>
<evidence type="ECO:0000256" key="4">
    <source>
        <dbReference type="ARBA" id="ARBA00022692"/>
    </source>
</evidence>
<dbReference type="InterPro" id="IPR017871">
    <property type="entry name" value="ABC_transporter-like_CS"/>
</dbReference>
<feature type="domain" description="ABC transmembrane type-1" evidence="11">
    <location>
        <begin position="38"/>
        <end position="332"/>
    </location>
</feature>
<feature type="domain" description="ABC transporter" evidence="10">
    <location>
        <begin position="364"/>
        <end position="603"/>
    </location>
</feature>
<dbReference type="PANTHER" id="PTHR43394">
    <property type="entry name" value="ATP-DEPENDENT PERMEASE MDL1, MITOCHONDRIAL"/>
    <property type="match status" value="1"/>
</dbReference>
<dbReference type="Pfam" id="PF00664">
    <property type="entry name" value="ABC_membrane"/>
    <property type="match status" value="1"/>
</dbReference>
<dbReference type="AlphaFoldDB" id="A0A937XF05"/>
<evidence type="ECO:0000259" key="11">
    <source>
        <dbReference type="PROSITE" id="PS50929"/>
    </source>
</evidence>
<dbReference type="FunFam" id="3.40.50.300:FF:000854">
    <property type="entry name" value="Multidrug ABC transporter ATP-binding protein"/>
    <property type="match status" value="1"/>
</dbReference>
<dbReference type="InterPro" id="IPR039421">
    <property type="entry name" value="Type_1_exporter"/>
</dbReference>
<comment type="subcellular location">
    <subcellularLocation>
        <location evidence="1">Cell membrane</location>
        <topology evidence="1">Multi-pass membrane protein</topology>
    </subcellularLocation>
</comment>
<evidence type="ECO:0000259" key="10">
    <source>
        <dbReference type="PROSITE" id="PS50893"/>
    </source>
</evidence>
<dbReference type="GO" id="GO:0005886">
    <property type="term" value="C:plasma membrane"/>
    <property type="evidence" value="ECO:0007669"/>
    <property type="project" value="UniProtKB-SubCell"/>
</dbReference>
<evidence type="ECO:0000256" key="3">
    <source>
        <dbReference type="ARBA" id="ARBA00022475"/>
    </source>
</evidence>
<keyword evidence="4 9" id="KW-0812">Transmembrane</keyword>
<comment type="caution">
    <text evidence="12">The sequence shown here is derived from an EMBL/GenBank/DDBJ whole genome shotgun (WGS) entry which is preliminary data.</text>
</comment>
<keyword evidence="3" id="KW-1003">Cell membrane</keyword>
<keyword evidence="5" id="KW-0547">Nucleotide-binding</keyword>